<dbReference type="GO" id="GO:0005886">
    <property type="term" value="C:plasma membrane"/>
    <property type="evidence" value="ECO:0007669"/>
    <property type="project" value="TreeGrafter"/>
</dbReference>
<reference evidence="6" key="1">
    <citation type="journal article" date="2010" name="Nature">
        <title>The Amphimedon queenslandica genome and the evolution of animal complexity.</title>
        <authorList>
            <person name="Srivastava M."/>
            <person name="Simakov O."/>
            <person name="Chapman J."/>
            <person name="Fahey B."/>
            <person name="Gauthier M.E."/>
            <person name="Mitros T."/>
            <person name="Richards G.S."/>
            <person name="Conaco C."/>
            <person name="Dacre M."/>
            <person name="Hellsten U."/>
            <person name="Larroux C."/>
            <person name="Putnam N.H."/>
            <person name="Stanke M."/>
            <person name="Adamska M."/>
            <person name="Darling A."/>
            <person name="Degnan S.M."/>
            <person name="Oakley T.H."/>
            <person name="Plachetzki D.C."/>
            <person name="Zhai Y."/>
            <person name="Adamski M."/>
            <person name="Calcino A."/>
            <person name="Cummins S.F."/>
            <person name="Goodstein D.M."/>
            <person name="Harris C."/>
            <person name="Jackson D.J."/>
            <person name="Leys S.P."/>
            <person name="Shu S."/>
            <person name="Woodcroft B.J."/>
            <person name="Vervoort M."/>
            <person name="Kosik K.S."/>
            <person name="Manning G."/>
            <person name="Degnan B.M."/>
            <person name="Rokhsar D.S."/>
        </authorList>
    </citation>
    <scope>NUCLEOTIDE SEQUENCE [LARGE SCALE GENOMIC DNA]</scope>
</reference>
<dbReference type="GO" id="GO:2000786">
    <property type="term" value="P:positive regulation of autophagosome assembly"/>
    <property type="evidence" value="ECO:0007669"/>
    <property type="project" value="TreeGrafter"/>
</dbReference>
<accession>A0A1X7VB97</accession>
<dbReference type="Pfam" id="PF00787">
    <property type="entry name" value="PX"/>
    <property type="match status" value="1"/>
</dbReference>
<sequence length="435" mass="50266">MAAEETPEGSSWQEIDSPPFKQAVSDLRFVNISIKCYEKKTGSGFKEEYYAYKILAILSKTDGDETEPSSSSRTRYETWRRYSEFEMLRNFMQFVYPHVVMPPLPEKAIRGSANLLNKITFSGEDVEFLLQRQHALEIFLVRISRHPVLSKNVWFHEFLKTVSWKEKLLQSGYNGKGSETLFQSLSLQLSKHGPDSRFQDAKAYATDLDTILRTILEIRQKLNSSMTSLYKVHSNYGRIFNEMSLVEDKLGTPLQVASGCLDNYADSSDSYFNEEESRFYLPIKEYIGFSESLKSLTRRHEVLQKQLEKAEELVSSRAESRNTLLKNNPEEGGTGGKKFSFKSLSARLRGEDISYEGQKATAERELTDAEEALTDIQKEFDEFTRDALQELENFNDQKFGDFRSMLINYVQLQLHIHKKGMTTWQRIKDGFETEN</sequence>
<evidence type="ECO:0000313" key="5">
    <source>
        <dbReference type="EnsemblMetazoa" id="Aqu2.1.37575_001"/>
    </source>
</evidence>
<evidence type="ECO:0000256" key="1">
    <source>
        <dbReference type="ARBA" id="ARBA00010883"/>
    </source>
</evidence>
<dbReference type="Pfam" id="PF09325">
    <property type="entry name" value="Vps5"/>
    <property type="match status" value="1"/>
</dbReference>
<dbReference type="InterPro" id="IPR015404">
    <property type="entry name" value="Vps5_C"/>
</dbReference>
<evidence type="ECO:0000313" key="6">
    <source>
        <dbReference type="Proteomes" id="UP000007879"/>
    </source>
</evidence>
<protein>
    <recommendedName>
        <fullName evidence="4">PX domain-containing protein</fullName>
    </recommendedName>
</protein>
<dbReference type="Proteomes" id="UP000007879">
    <property type="component" value="Unassembled WGS sequence"/>
</dbReference>
<feature type="region of interest" description="Disordered" evidence="3">
    <location>
        <begin position="318"/>
        <end position="337"/>
    </location>
</feature>
<keyword evidence="2" id="KW-0175">Coiled coil</keyword>
<dbReference type="Gene3D" id="1.20.1270.60">
    <property type="entry name" value="Arfaptin homology (AH) domain/BAR domain"/>
    <property type="match status" value="1"/>
</dbReference>
<dbReference type="GO" id="GO:0031901">
    <property type="term" value="C:early endosome membrane"/>
    <property type="evidence" value="ECO:0007669"/>
    <property type="project" value="TreeGrafter"/>
</dbReference>
<dbReference type="AlphaFoldDB" id="A0A1X7VB97"/>
<dbReference type="GO" id="GO:0015031">
    <property type="term" value="P:protein transport"/>
    <property type="evidence" value="ECO:0007669"/>
    <property type="project" value="InterPro"/>
</dbReference>
<evidence type="ECO:0000256" key="2">
    <source>
        <dbReference type="SAM" id="Coils"/>
    </source>
</evidence>
<dbReference type="EnsemblMetazoa" id="Aqu2.1.37575_001">
    <property type="protein sequence ID" value="Aqu2.1.37575_001"/>
    <property type="gene ID" value="Aqu2.1.37575"/>
</dbReference>
<dbReference type="KEGG" id="aqu:105311984"/>
<keyword evidence="6" id="KW-1185">Reference proteome</keyword>
<dbReference type="InterPro" id="IPR001683">
    <property type="entry name" value="PX_dom"/>
</dbReference>
<evidence type="ECO:0000256" key="3">
    <source>
        <dbReference type="SAM" id="MobiDB-lite"/>
    </source>
</evidence>
<dbReference type="SUPFAM" id="SSF64268">
    <property type="entry name" value="PX domain"/>
    <property type="match status" value="1"/>
</dbReference>
<organism evidence="5">
    <name type="scientific">Amphimedon queenslandica</name>
    <name type="common">Sponge</name>
    <dbReference type="NCBI Taxonomy" id="400682"/>
    <lineage>
        <taxon>Eukaryota</taxon>
        <taxon>Metazoa</taxon>
        <taxon>Porifera</taxon>
        <taxon>Demospongiae</taxon>
        <taxon>Heteroscleromorpha</taxon>
        <taxon>Haplosclerida</taxon>
        <taxon>Niphatidae</taxon>
        <taxon>Amphimedon</taxon>
    </lineage>
</organism>
<comment type="similarity">
    <text evidence="1">Belongs to the sorting nexin family.</text>
</comment>
<dbReference type="Gene3D" id="3.30.1520.10">
    <property type="entry name" value="Phox-like domain"/>
    <property type="match status" value="1"/>
</dbReference>
<gene>
    <name evidence="5" type="primary">105311984</name>
</gene>
<dbReference type="InterPro" id="IPR036871">
    <property type="entry name" value="PX_dom_sf"/>
</dbReference>
<dbReference type="GO" id="GO:0031201">
    <property type="term" value="C:SNARE complex"/>
    <property type="evidence" value="ECO:0007669"/>
    <property type="project" value="TreeGrafter"/>
</dbReference>
<feature type="domain" description="PX" evidence="4">
    <location>
        <begin position="30"/>
        <end position="166"/>
    </location>
</feature>
<dbReference type="eggNOG" id="KOG2273">
    <property type="taxonomic scope" value="Eukaryota"/>
</dbReference>
<dbReference type="PANTHER" id="PTHR46596">
    <property type="entry name" value="SORTING NEXIN-4"/>
    <property type="match status" value="1"/>
</dbReference>
<dbReference type="InterPro" id="IPR034783">
    <property type="entry name" value="SNX4"/>
</dbReference>
<dbReference type="InterPro" id="IPR027267">
    <property type="entry name" value="AH/BAR_dom_sf"/>
</dbReference>
<dbReference type="InParanoid" id="A0A1X7VB97"/>
<name>A0A1X7VB97_AMPQE</name>
<dbReference type="SUPFAM" id="SSF103657">
    <property type="entry name" value="BAR/IMD domain-like"/>
    <property type="match status" value="1"/>
</dbReference>
<dbReference type="OrthoDB" id="289314at2759"/>
<reference evidence="5" key="2">
    <citation type="submission" date="2017-05" db="UniProtKB">
        <authorList>
            <consortium name="EnsemblMetazoa"/>
        </authorList>
    </citation>
    <scope>IDENTIFICATION</scope>
</reference>
<dbReference type="PANTHER" id="PTHR46596:SF1">
    <property type="entry name" value="SORTING NEXIN-4"/>
    <property type="match status" value="1"/>
</dbReference>
<dbReference type="EnsemblMetazoa" id="XM_019994120.1">
    <property type="protein sequence ID" value="XP_019849679.1"/>
    <property type="gene ID" value="LOC105311984"/>
</dbReference>
<proteinExistence type="inferred from homology"/>
<feature type="coiled-coil region" evidence="2">
    <location>
        <begin position="359"/>
        <end position="386"/>
    </location>
</feature>
<dbReference type="PROSITE" id="PS50195">
    <property type="entry name" value="PX"/>
    <property type="match status" value="1"/>
</dbReference>
<evidence type="ECO:0000259" key="4">
    <source>
        <dbReference type="PROSITE" id="PS50195"/>
    </source>
</evidence>
<dbReference type="SMART" id="SM00312">
    <property type="entry name" value="PX"/>
    <property type="match status" value="1"/>
</dbReference>
<dbReference type="GO" id="GO:0032266">
    <property type="term" value="F:phosphatidylinositol-3-phosphate binding"/>
    <property type="evidence" value="ECO:0007669"/>
    <property type="project" value="TreeGrafter"/>
</dbReference>
<dbReference type="STRING" id="400682.A0A1X7VB97"/>